<dbReference type="EMBL" id="LR214970">
    <property type="protein sequence ID" value="VEU60526.1"/>
    <property type="molecule type" value="Genomic_DNA"/>
</dbReference>
<proteinExistence type="inferred from homology"/>
<protein>
    <submittedName>
        <fullName evidence="3">COF family HAD hydrolase protein</fullName>
        <ecNumber evidence="3">3.-.-.-</ecNumber>
    </submittedName>
</protein>
<dbReference type="Gene3D" id="3.40.50.1000">
    <property type="entry name" value="HAD superfamily/HAD-like"/>
    <property type="match status" value="1"/>
</dbReference>
<dbReference type="GO" id="GO:0005829">
    <property type="term" value="C:cytosol"/>
    <property type="evidence" value="ECO:0007669"/>
    <property type="project" value="TreeGrafter"/>
</dbReference>
<dbReference type="PANTHER" id="PTHR10000:SF8">
    <property type="entry name" value="HAD SUPERFAMILY HYDROLASE-LIKE, TYPE 3"/>
    <property type="match status" value="1"/>
</dbReference>
<comment type="cofactor">
    <cofactor evidence="1">
        <name>Mg(2+)</name>
        <dbReference type="ChEBI" id="CHEBI:18420"/>
    </cofactor>
</comment>
<evidence type="ECO:0000256" key="1">
    <source>
        <dbReference type="ARBA" id="ARBA00001946"/>
    </source>
</evidence>
<evidence type="ECO:0000313" key="3">
    <source>
        <dbReference type="EMBL" id="VEU60526.1"/>
    </source>
</evidence>
<evidence type="ECO:0000256" key="2">
    <source>
        <dbReference type="ARBA" id="ARBA00034778"/>
    </source>
</evidence>
<dbReference type="NCBIfam" id="TIGR01484">
    <property type="entry name" value="HAD-SF-IIB"/>
    <property type="match status" value="1"/>
</dbReference>
<dbReference type="AlphaFoldDB" id="A0A449A8P3"/>
<gene>
    <name evidence="3" type="ORF">NCTC10122_00118</name>
</gene>
<dbReference type="Pfam" id="PF08282">
    <property type="entry name" value="Hydrolase_3"/>
    <property type="match status" value="1"/>
</dbReference>
<dbReference type="GO" id="GO:0000287">
    <property type="term" value="F:magnesium ion binding"/>
    <property type="evidence" value="ECO:0007669"/>
    <property type="project" value="TreeGrafter"/>
</dbReference>
<name>A0A449A8P3_9BACT</name>
<sequence>MTKQFKRIIFSDIDGTIYPFSNRVLSDETKKSILDSHNDGIEFVLATGNPALPKIKDLANELKTRYIICSNGAEILDLQDEKYLFYSFIDEDSLTKILNICNKYNAAIYWNSLDKYGLFNASKSTIDFYIDFYDFRDWDFTNHSIKRVLKLEILDNNNSMEQIKNDIDELNLPIEMVKLSSHIEITAKQVSKGDAAQFLCENIFNTDIKNTMAIGDSENDLSMLNIVGFGYVMDNAPQSVKSKCVLFAADVEQNGLGESIIDYVYRTKSMYEKEKVRLQVEKWNDKLKAKNSR</sequence>
<dbReference type="PROSITE" id="PS01229">
    <property type="entry name" value="COF_2"/>
    <property type="match status" value="1"/>
</dbReference>
<dbReference type="InterPro" id="IPR006379">
    <property type="entry name" value="HAD-SF_hydro_IIB"/>
</dbReference>
<accession>A0A449A8P3</accession>
<dbReference type="SUPFAM" id="SSF56784">
    <property type="entry name" value="HAD-like"/>
    <property type="match status" value="1"/>
</dbReference>
<reference evidence="3 4" key="1">
    <citation type="submission" date="2019-01" db="EMBL/GenBank/DDBJ databases">
        <authorList>
            <consortium name="Pathogen Informatics"/>
        </authorList>
    </citation>
    <scope>NUCLEOTIDE SEQUENCE [LARGE SCALE GENOMIC DNA]</scope>
    <source>
        <strain evidence="3 4">NCTC10122</strain>
    </source>
</reference>
<dbReference type="RefSeq" id="WP_129687473.1">
    <property type="nucleotide sequence ID" value="NZ_LR214970.1"/>
</dbReference>
<dbReference type="Proteomes" id="UP000290942">
    <property type="component" value="Chromosome"/>
</dbReference>
<keyword evidence="3" id="KW-0378">Hydrolase</keyword>
<organism evidence="3 4">
    <name type="scientific">Mycoplasmopsis bovigenitalium</name>
    <dbReference type="NCBI Taxonomy" id="2112"/>
    <lineage>
        <taxon>Bacteria</taxon>
        <taxon>Bacillati</taxon>
        <taxon>Mycoplasmatota</taxon>
        <taxon>Mycoplasmoidales</taxon>
        <taxon>Metamycoplasmataceae</taxon>
        <taxon>Mycoplasmopsis</taxon>
    </lineage>
</organism>
<dbReference type="InterPro" id="IPR036412">
    <property type="entry name" value="HAD-like_sf"/>
</dbReference>
<dbReference type="InterPro" id="IPR000150">
    <property type="entry name" value="Cof"/>
</dbReference>
<dbReference type="EC" id="3.-.-.-" evidence="3"/>
<dbReference type="InterPro" id="IPR023214">
    <property type="entry name" value="HAD_sf"/>
</dbReference>
<dbReference type="PANTHER" id="PTHR10000">
    <property type="entry name" value="PHOSPHOSERINE PHOSPHATASE"/>
    <property type="match status" value="1"/>
</dbReference>
<dbReference type="NCBIfam" id="TIGR00099">
    <property type="entry name" value="Cof-subfamily"/>
    <property type="match status" value="1"/>
</dbReference>
<dbReference type="GO" id="GO:0016791">
    <property type="term" value="F:phosphatase activity"/>
    <property type="evidence" value="ECO:0007669"/>
    <property type="project" value="UniProtKB-ARBA"/>
</dbReference>
<dbReference type="Gene3D" id="3.30.1240.10">
    <property type="match status" value="1"/>
</dbReference>
<evidence type="ECO:0000313" key="4">
    <source>
        <dbReference type="Proteomes" id="UP000290942"/>
    </source>
</evidence>
<comment type="similarity">
    <text evidence="2">Belongs to the HAD-like hydrolase superfamily. Cof family.</text>
</comment>